<keyword evidence="2" id="KW-0812">Transmembrane</keyword>
<accession>A0A022R1I9</accession>
<evidence type="ECO:0000256" key="2">
    <source>
        <dbReference type="SAM" id="Phobius"/>
    </source>
</evidence>
<reference evidence="3 4" key="1">
    <citation type="journal article" date="2013" name="Proc. Natl. Acad. Sci. U.S.A.">
        <title>Fine-scale variation in meiotic recombination in Mimulus inferred from population shotgun sequencing.</title>
        <authorList>
            <person name="Hellsten U."/>
            <person name="Wright K.M."/>
            <person name="Jenkins J."/>
            <person name="Shu S."/>
            <person name="Yuan Y."/>
            <person name="Wessler S.R."/>
            <person name="Schmutz J."/>
            <person name="Willis J.H."/>
            <person name="Rokhsar D.S."/>
        </authorList>
    </citation>
    <scope>NUCLEOTIDE SEQUENCE [LARGE SCALE GENOMIC DNA]</scope>
    <source>
        <strain evidence="4">cv. DUN x IM62</strain>
    </source>
</reference>
<keyword evidence="4" id="KW-1185">Reference proteome</keyword>
<feature type="region of interest" description="Disordered" evidence="1">
    <location>
        <begin position="115"/>
        <end position="139"/>
    </location>
</feature>
<name>A0A022R1I9_ERYGU</name>
<dbReference type="Proteomes" id="UP000030748">
    <property type="component" value="Unassembled WGS sequence"/>
</dbReference>
<dbReference type="eggNOG" id="ENOG502S94J">
    <property type="taxonomic scope" value="Eukaryota"/>
</dbReference>
<dbReference type="EMBL" id="KI630728">
    <property type="protein sequence ID" value="EYU34131.1"/>
    <property type="molecule type" value="Genomic_DNA"/>
</dbReference>
<gene>
    <name evidence="3" type="ORF">MIMGU_mgv1a018172mg</name>
</gene>
<protein>
    <submittedName>
        <fullName evidence="3">Uncharacterized protein</fullName>
    </submittedName>
</protein>
<feature type="transmembrane region" description="Helical" evidence="2">
    <location>
        <begin position="37"/>
        <end position="55"/>
    </location>
</feature>
<dbReference type="PROSITE" id="PS51257">
    <property type="entry name" value="PROKAR_LIPOPROTEIN"/>
    <property type="match status" value="1"/>
</dbReference>
<dbReference type="AlphaFoldDB" id="A0A022R1I9"/>
<sequence>MVKYETEDDQLKAVSFAAGTAACIACIERAVTVFVHWRVWAFLALNLLLLAILFTSKSQKSSSNEINREEDGATYSKFKREKNKKMIKQECSQLLVSIDGGRNLVENETKIADNEYETINKEEEEEEDGAKKEDYDQLSEEELNEKVEAFITMFRQQYLVSDVK</sequence>
<proteinExistence type="predicted"/>
<keyword evidence="2" id="KW-0472">Membrane</keyword>
<keyword evidence="2" id="KW-1133">Transmembrane helix</keyword>
<evidence type="ECO:0000313" key="4">
    <source>
        <dbReference type="Proteomes" id="UP000030748"/>
    </source>
</evidence>
<dbReference type="PANTHER" id="PTHR35997:SF5">
    <property type="entry name" value="OS09G0539700 PROTEIN"/>
    <property type="match status" value="1"/>
</dbReference>
<feature type="non-terminal residue" evidence="3">
    <location>
        <position position="164"/>
    </location>
</feature>
<organism evidence="3 4">
    <name type="scientific">Erythranthe guttata</name>
    <name type="common">Yellow monkey flower</name>
    <name type="synonym">Mimulus guttatus</name>
    <dbReference type="NCBI Taxonomy" id="4155"/>
    <lineage>
        <taxon>Eukaryota</taxon>
        <taxon>Viridiplantae</taxon>
        <taxon>Streptophyta</taxon>
        <taxon>Embryophyta</taxon>
        <taxon>Tracheophyta</taxon>
        <taxon>Spermatophyta</taxon>
        <taxon>Magnoliopsida</taxon>
        <taxon>eudicotyledons</taxon>
        <taxon>Gunneridae</taxon>
        <taxon>Pentapetalae</taxon>
        <taxon>asterids</taxon>
        <taxon>lamiids</taxon>
        <taxon>Lamiales</taxon>
        <taxon>Phrymaceae</taxon>
        <taxon>Erythranthe</taxon>
    </lineage>
</organism>
<evidence type="ECO:0000313" key="3">
    <source>
        <dbReference type="EMBL" id="EYU34131.1"/>
    </source>
</evidence>
<evidence type="ECO:0000256" key="1">
    <source>
        <dbReference type="SAM" id="MobiDB-lite"/>
    </source>
</evidence>
<dbReference type="PANTHER" id="PTHR35997">
    <property type="entry name" value="COTTON FIBER PROTEIN-RELATED"/>
    <property type="match status" value="1"/>
</dbReference>